<reference evidence="1 2" key="1">
    <citation type="journal article" date="2018" name="J. Allergy Clin. Immunol.">
        <title>High-quality assembly of Dermatophagoides pteronyssinus genome and transcriptome reveals a wide range of novel allergens.</title>
        <authorList>
            <person name="Liu X.Y."/>
            <person name="Yang K.Y."/>
            <person name="Wang M.Q."/>
            <person name="Kwok J.S."/>
            <person name="Zeng X."/>
            <person name="Yang Z."/>
            <person name="Xiao X.J."/>
            <person name="Lau C.P."/>
            <person name="Li Y."/>
            <person name="Huang Z.M."/>
            <person name="Ba J.G."/>
            <person name="Yim A.K."/>
            <person name="Ouyang C.Y."/>
            <person name="Ngai S.M."/>
            <person name="Chan T.F."/>
            <person name="Leung E.L."/>
            <person name="Liu L."/>
            <person name="Liu Z.G."/>
            <person name="Tsui S.K."/>
        </authorList>
    </citation>
    <scope>NUCLEOTIDE SEQUENCE [LARGE SCALE GENOMIC DNA]</scope>
    <source>
        <strain evidence="1">Derp</strain>
    </source>
</reference>
<feature type="non-terminal residue" evidence="1">
    <location>
        <position position="1"/>
    </location>
</feature>
<accession>A0ABQ8IZ39</accession>
<feature type="non-terminal residue" evidence="1">
    <location>
        <position position="83"/>
    </location>
</feature>
<sequence>LEKIVFISILNIRELNFEGFVKLICQFDFVFESIFFDFFYLGPITIPLLFPLQQCHQVSGYLKFKIKKKILQFNSVQCGWYHV</sequence>
<evidence type="ECO:0000313" key="2">
    <source>
        <dbReference type="Proteomes" id="UP000887458"/>
    </source>
</evidence>
<comment type="caution">
    <text evidence="1">The sequence shown here is derived from an EMBL/GenBank/DDBJ whole genome shotgun (WGS) entry which is preliminary data.</text>
</comment>
<name>A0ABQ8IZ39_DERPT</name>
<gene>
    <name evidence="1" type="ORF">DERP_000048</name>
</gene>
<keyword evidence="2" id="KW-1185">Reference proteome</keyword>
<organism evidence="1 2">
    <name type="scientific">Dermatophagoides pteronyssinus</name>
    <name type="common">European house dust mite</name>
    <dbReference type="NCBI Taxonomy" id="6956"/>
    <lineage>
        <taxon>Eukaryota</taxon>
        <taxon>Metazoa</taxon>
        <taxon>Ecdysozoa</taxon>
        <taxon>Arthropoda</taxon>
        <taxon>Chelicerata</taxon>
        <taxon>Arachnida</taxon>
        <taxon>Acari</taxon>
        <taxon>Acariformes</taxon>
        <taxon>Sarcoptiformes</taxon>
        <taxon>Astigmata</taxon>
        <taxon>Psoroptidia</taxon>
        <taxon>Analgoidea</taxon>
        <taxon>Pyroglyphidae</taxon>
        <taxon>Dermatophagoidinae</taxon>
        <taxon>Dermatophagoides</taxon>
    </lineage>
</organism>
<proteinExistence type="predicted"/>
<dbReference type="EMBL" id="NJHN03000095">
    <property type="protein sequence ID" value="KAH9415563.1"/>
    <property type="molecule type" value="Genomic_DNA"/>
</dbReference>
<evidence type="ECO:0000313" key="1">
    <source>
        <dbReference type="EMBL" id="KAH9415563.1"/>
    </source>
</evidence>
<protein>
    <submittedName>
        <fullName evidence="1">Uncharacterized protein</fullName>
    </submittedName>
</protein>
<dbReference type="Proteomes" id="UP000887458">
    <property type="component" value="Unassembled WGS sequence"/>
</dbReference>
<reference evidence="1 2" key="2">
    <citation type="journal article" date="2022" name="Mol. Biol. Evol.">
        <title>Comparative Genomics Reveals Insights into the Divergent Evolution of Astigmatic Mites and Household Pest Adaptations.</title>
        <authorList>
            <person name="Xiong Q."/>
            <person name="Wan A.T."/>
            <person name="Liu X."/>
            <person name="Fung C.S."/>
            <person name="Xiao X."/>
            <person name="Malainual N."/>
            <person name="Hou J."/>
            <person name="Wang L."/>
            <person name="Wang M."/>
            <person name="Yang K.Y."/>
            <person name="Cui Y."/>
            <person name="Leung E.L."/>
            <person name="Nong W."/>
            <person name="Shin S.K."/>
            <person name="Au S.W."/>
            <person name="Jeong K.Y."/>
            <person name="Chew F.T."/>
            <person name="Hui J.H."/>
            <person name="Leung T.F."/>
            <person name="Tungtrongchitr A."/>
            <person name="Zhong N."/>
            <person name="Liu Z."/>
            <person name="Tsui S.K."/>
        </authorList>
    </citation>
    <scope>NUCLEOTIDE SEQUENCE [LARGE SCALE GENOMIC DNA]</scope>
    <source>
        <strain evidence="1">Derp</strain>
    </source>
</reference>